<dbReference type="InterPro" id="IPR001279">
    <property type="entry name" value="Metallo-B-lactamas"/>
</dbReference>
<evidence type="ECO:0000313" key="2">
    <source>
        <dbReference type="EMBL" id="MBM7657069.1"/>
    </source>
</evidence>
<dbReference type="PANTHER" id="PTHR42951">
    <property type="entry name" value="METALLO-BETA-LACTAMASE DOMAIN-CONTAINING"/>
    <property type="match status" value="1"/>
</dbReference>
<dbReference type="PANTHER" id="PTHR42951:SF9">
    <property type="entry name" value="METAL-DEPENDENT HYDROLASE"/>
    <property type="match status" value="1"/>
</dbReference>
<dbReference type="Proteomes" id="UP000823201">
    <property type="component" value="Unassembled WGS sequence"/>
</dbReference>
<dbReference type="InterPro" id="IPR036866">
    <property type="entry name" value="RibonucZ/Hydroxyglut_hydro"/>
</dbReference>
<dbReference type="Pfam" id="PF00753">
    <property type="entry name" value="Lactamase_B"/>
    <property type="match status" value="1"/>
</dbReference>
<sequence length="217" mass="23358">MVDEGETLTLIDTALPFSYKGILKFAEKIGKPITRIILTHAHGDHIGSLDKLTQLLPACEVIISTRDAKLLCGDLTLEVNEPQTPIKGGVPKPGEIQTKPSRFVSEGDSVGPFRVIESPGHTPGHIALFNEETKALIVGDAFQVRGGVAVSGDLKPLFPFPALATWNKEVALRSAEKLQRLSPNLLAVGHGKILHNPVKFMEQAIQHGIQALKSGKS</sequence>
<dbReference type="CDD" id="cd07721">
    <property type="entry name" value="yflN-like_MBL-fold"/>
    <property type="match status" value="1"/>
</dbReference>
<dbReference type="InterPro" id="IPR050855">
    <property type="entry name" value="NDM-1-like"/>
</dbReference>
<accession>A0ABS2Q7A4</accession>
<evidence type="ECO:0000259" key="1">
    <source>
        <dbReference type="SMART" id="SM00849"/>
    </source>
</evidence>
<gene>
    <name evidence="2" type="ORF">JOC27_000510</name>
</gene>
<dbReference type="SMART" id="SM00849">
    <property type="entry name" value="Lactamase_B"/>
    <property type="match status" value="1"/>
</dbReference>
<proteinExistence type="predicted"/>
<protein>
    <submittedName>
        <fullName evidence="2">Glyoxylase-like metal-dependent hydrolase (Beta-lactamase superfamily II)</fullName>
    </submittedName>
</protein>
<feature type="domain" description="Metallo-beta-lactamase" evidence="1">
    <location>
        <begin position="1"/>
        <end position="190"/>
    </location>
</feature>
<name>A0ABS2Q7A4_9BACL</name>
<reference evidence="2 3" key="1">
    <citation type="submission" date="2021-01" db="EMBL/GenBank/DDBJ databases">
        <title>Genomic Encyclopedia of Type Strains, Phase IV (KMG-IV): sequencing the most valuable type-strain genomes for metagenomic binning, comparative biology and taxonomic classification.</title>
        <authorList>
            <person name="Goeker M."/>
        </authorList>
    </citation>
    <scope>NUCLEOTIDE SEQUENCE [LARGE SCALE GENOMIC DNA]</scope>
    <source>
        <strain evidence="2 3">DSM 100968</strain>
    </source>
</reference>
<evidence type="ECO:0000313" key="3">
    <source>
        <dbReference type="Proteomes" id="UP000823201"/>
    </source>
</evidence>
<keyword evidence="3" id="KW-1185">Reference proteome</keyword>
<dbReference type="EMBL" id="JAFBEV010000003">
    <property type="protein sequence ID" value="MBM7657069.1"/>
    <property type="molecule type" value="Genomic_DNA"/>
</dbReference>
<comment type="caution">
    <text evidence="2">The sequence shown here is derived from an EMBL/GenBank/DDBJ whole genome shotgun (WGS) entry which is preliminary data.</text>
</comment>
<dbReference type="Gene3D" id="3.60.15.10">
    <property type="entry name" value="Ribonuclease Z/Hydroxyacylglutathione hydrolase-like"/>
    <property type="match status" value="1"/>
</dbReference>
<organism evidence="2 3">
    <name type="scientific">Sporolactobacillus spathodeae</name>
    <dbReference type="NCBI Taxonomy" id="1465502"/>
    <lineage>
        <taxon>Bacteria</taxon>
        <taxon>Bacillati</taxon>
        <taxon>Bacillota</taxon>
        <taxon>Bacilli</taxon>
        <taxon>Bacillales</taxon>
        <taxon>Sporolactobacillaceae</taxon>
        <taxon>Sporolactobacillus</taxon>
    </lineage>
</organism>
<dbReference type="SUPFAM" id="SSF56281">
    <property type="entry name" value="Metallo-hydrolase/oxidoreductase"/>
    <property type="match status" value="1"/>
</dbReference>